<reference evidence="2 3" key="1">
    <citation type="submission" date="2018-06" db="EMBL/GenBank/DDBJ databases">
        <title>Genomic Encyclopedia of Archaeal and Bacterial Type Strains, Phase II (KMG-II): from individual species to whole genera.</title>
        <authorList>
            <person name="Goeker M."/>
        </authorList>
    </citation>
    <scope>NUCLEOTIDE SEQUENCE [LARGE SCALE GENOMIC DNA]</scope>
    <source>
        <strain evidence="2 3">DSM 18710</strain>
    </source>
</reference>
<dbReference type="EMBL" id="QLTQ01000012">
    <property type="protein sequence ID" value="RAS45173.1"/>
    <property type="molecule type" value="Genomic_DNA"/>
</dbReference>
<keyword evidence="1" id="KW-0472">Membrane</keyword>
<proteinExistence type="predicted"/>
<evidence type="ECO:0000256" key="1">
    <source>
        <dbReference type="SAM" id="Phobius"/>
    </source>
</evidence>
<feature type="transmembrane region" description="Helical" evidence="1">
    <location>
        <begin position="12"/>
        <end position="33"/>
    </location>
</feature>
<evidence type="ECO:0000313" key="2">
    <source>
        <dbReference type="EMBL" id="RAS45173.1"/>
    </source>
</evidence>
<keyword evidence="3" id="KW-1185">Reference proteome</keyword>
<evidence type="ECO:0000313" key="3">
    <source>
        <dbReference type="Proteomes" id="UP000249852"/>
    </source>
</evidence>
<accession>A0ABX9DQL3</accession>
<name>A0ABX9DQL3_9BACT</name>
<organism evidence="2 3">
    <name type="scientific">Prevotella pallens</name>
    <dbReference type="NCBI Taxonomy" id="60133"/>
    <lineage>
        <taxon>Bacteria</taxon>
        <taxon>Pseudomonadati</taxon>
        <taxon>Bacteroidota</taxon>
        <taxon>Bacteroidia</taxon>
        <taxon>Bacteroidales</taxon>
        <taxon>Prevotellaceae</taxon>
        <taxon>Prevotella</taxon>
    </lineage>
</organism>
<gene>
    <name evidence="2" type="ORF">BC673_11216</name>
</gene>
<protein>
    <submittedName>
        <fullName evidence="2">Uncharacterized protein</fullName>
    </submittedName>
</protein>
<sequence>MIAQMVLIESLYGLLFIHWWYKSTLVFIVHKGYNLKVSFYRYKMFLNMTGFQECTIFFVYLVHSHFWEIA</sequence>
<keyword evidence="1" id="KW-1133">Transmembrane helix</keyword>
<dbReference type="Proteomes" id="UP000249852">
    <property type="component" value="Unassembled WGS sequence"/>
</dbReference>
<keyword evidence="1" id="KW-0812">Transmembrane</keyword>
<feature type="transmembrane region" description="Helical" evidence="1">
    <location>
        <begin position="45"/>
        <end position="63"/>
    </location>
</feature>
<comment type="caution">
    <text evidence="2">The sequence shown here is derived from an EMBL/GenBank/DDBJ whole genome shotgun (WGS) entry which is preliminary data.</text>
</comment>